<reference evidence="1" key="1">
    <citation type="submission" date="2016-10" db="EMBL/GenBank/DDBJ databases">
        <title>CRISPR-Cas defence system in Roseofilum reptotaenium: evidence of a bacteriophage-cyanobacterium arms race in the coral black band disease.</title>
        <authorList>
            <person name="Buerger P."/>
            <person name="Wood-Charlson E.M."/>
            <person name="Weynberg K.D."/>
            <person name="Willis B."/>
            <person name="Van Oppen M.J."/>
        </authorList>
    </citation>
    <scope>NUCLEOTIDE SEQUENCE [LARGE SCALE GENOMIC DNA]</scope>
    <source>
        <strain evidence="1">AO1-A</strain>
    </source>
</reference>
<dbReference type="InterPro" id="IPR018971">
    <property type="entry name" value="DUF1997"/>
</dbReference>
<dbReference type="Proteomes" id="UP000183940">
    <property type="component" value="Unassembled WGS sequence"/>
</dbReference>
<proteinExistence type="predicted"/>
<dbReference type="Gene3D" id="3.30.530.20">
    <property type="match status" value="1"/>
</dbReference>
<evidence type="ECO:0000313" key="2">
    <source>
        <dbReference type="Proteomes" id="UP000183940"/>
    </source>
</evidence>
<dbReference type="Pfam" id="PF09366">
    <property type="entry name" value="DUF1997"/>
    <property type="match status" value="1"/>
</dbReference>
<dbReference type="InterPro" id="IPR023393">
    <property type="entry name" value="START-like_dom_sf"/>
</dbReference>
<name>A0A1L9QY24_9CYAN</name>
<evidence type="ECO:0008006" key="3">
    <source>
        <dbReference type="Google" id="ProtNLM"/>
    </source>
</evidence>
<dbReference type="STRING" id="1925591.BI308_00510"/>
<sequence length="225" mass="25571">MKLQSSLSLEQDHNQSDVILGAVPEYTSLETVAQEEIVKEPFQFSTLAEGKLLFNAHPQTVAEYLDDHQGWFCRCAAPMKVRPISKNGYALIIGQFGAFGYNVEPKVGLEMQPQLQGIYTIDSIPVPNDVDLGYEVDFRSSMELVEAVDRVSEEGRMTYAQWTLDLKVKVYFPQFIHALPQGLIQKTGDRLLAQIVRQVSHCLNHKILKDFHQTYNCPFPRQPKN</sequence>
<accession>A0A1L9QY24</accession>
<comment type="caution">
    <text evidence="1">The sequence shown here is derived from an EMBL/GenBank/DDBJ whole genome shotgun (WGS) entry which is preliminary data.</text>
</comment>
<dbReference type="AlphaFoldDB" id="A0A1L9QY24"/>
<evidence type="ECO:0000313" key="1">
    <source>
        <dbReference type="EMBL" id="OJJ27487.1"/>
    </source>
</evidence>
<protein>
    <recommendedName>
        <fullName evidence="3">DUF1997 domain-containing protein</fullName>
    </recommendedName>
</protein>
<organism evidence="1 2">
    <name type="scientific">Roseofilum reptotaenium AO1-A</name>
    <dbReference type="NCBI Taxonomy" id="1925591"/>
    <lineage>
        <taxon>Bacteria</taxon>
        <taxon>Bacillati</taxon>
        <taxon>Cyanobacteriota</taxon>
        <taxon>Cyanophyceae</taxon>
        <taxon>Desertifilales</taxon>
        <taxon>Desertifilaceae</taxon>
        <taxon>Roseofilum</taxon>
    </lineage>
</organism>
<keyword evidence="2" id="KW-1185">Reference proteome</keyword>
<gene>
    <name evidence="1" type="ORF">BI308_00510</name>
</gene>
<dbReference type="EMBL" id="MLAW01000001">
    <property type="protein sequence ID" value="OJJ27487.1"/>
    <property type="molecule type" value="Genomic_DNA"/>
</dbReference>